<sequence length="178" mass="19314">MSDEEHQFESKADAGASKTYPQQACTIRKGCYIVIKGRACKVYAFPVSEKLLPAYNAVSNATYAITSEISILTVETLGSTDKTSNSSSGKVEDRYKIVKLEPGEDEKALSQFIKDAISPKGSEQVGMVEKMKESVTSYLQQSSNSVIKAAESSRETKVSTYSSRNENVGGKKGSLTNE</sequence>
<evidence type="ECO:0000256" key="2">
    <source>
        <dbReference type="SAM" id="MobiDB-lite"/>
    </source>
</evidence>
<proteinExistence type="predicted"/>
<gene>
    <name evidence="4" type="ORF">POM88_013363</name>
</gene>
<comment type="function">
    <text evidence="1">Translation factor that promotes translation elongation and termination, particularly upon ribosome stalling at specific amino acid sequence contexts. Binds between the exit (E) and peptidyl (P) site of the ribosome and promotes rescue of stalled ribosome: specifically required for efficient translation of polyproline-containing peptides as well as other motifs that stall the ribosome. Acts as a ribosome quality control (RQC) cofactor by joining the RQC complex to facilitate peptidyl transfer during CAT tailing step.</text>
</comment>
<protein>
    <recommendedName>
        <fullName evidence="3">Translation initiation factor 5A-like N-terminal domain-containing protein</fullName>
    </recommendedName>
</protein>
<dbReference type="InterPro" id="IPR008991">
    <property type="entry name" value="Translation_prot_SH3-like_sf"/>
</dbReference>
<organism evidence="4 5">
    <name type="scientific">Heracleum sosnowskyi</name>
    <dbReference type="NCBI Taxonomy" id="360622"/>
    <lineage>
        <taxon>Eukaryota</taxon>
        <taxon>Viridiplantae</taxon>
        <taxon>Streptophyta</taxon>
        <taxon>Embryophyta</taxon>
        <taxon>Tracheophyta</taxon>
        <taxon>Spermatophyta</taxon>
        <taxon>Magnoliopsida</taxon>
        <taxon>eudicotyledons</taxon>
        <taxon>Gunneridae</taxon>
        <taxon>Pentapetalae</taxon>
        <taxon>asterids</taxon>
        <taxon>campanulids</taxon>
        <taxon>Apiales</taxon>
        <taxon>Apiaceae</taxon>
        <taxon>Apioideae</taxon>
        <taxon>apioid superclade</taxon>
        <taxon>Tordylieae</taxon>
        <taxon>Tordyliinae</taxon>
        <taxon>Heracleum</taxon>
    </lineage>
</organism>
<evidence type="ECO:0000313" key="4">
    <source>
        <dbReference type="EMBL" id="KAK1394307.1"/>
    </source>
</evidence>
<dbReference type="PANTHER" id="PTHR11673">
    <property type="entry name" value="TRANSLATION INITIATION FACTOR 5A FAMILY MEMBER"/>
    <property type="match status" value="1"/>
</dbReference>
<dbReference type="EMBL" id="JAUIZM010000003">
    <property type="protein sequence ID" value="KAK1394307.1"/>
    <property type="molecule type" value="Genomic_DNA"/>
</dbReference>
<feature type="region of interest" description="Disordered" evidence="2">
    <location>
        <begin position="149"/>
        <end position="178"/>
    </location>
</feature>
<reference evidence="4" key="1">
    <citation type="submission" date="2023-02" db="EMBL/GenBank/DDBJ databases">
        <title>Genome of toxic invasive species Heracleum sosnowskyi carries increased number of genes despite the absence of recent whole-genome duplications.</title>
        <authorList>
            <person name="Schelkunov M."/>
            <person name="Shtratnikova V."/>
            <person name="Makarenko M."/>
            <person name="Klepikova A."/>
            <person name="Omelchenko D."/>
            <person name="Novikova G."/>
            <person name="Obukhova E."/>
            <person name="Bogdanov V."/>
            <person name="Penin A."/>
            <person name="Logacheva M."/>
        </authorList>
    </citation>
    <scope>NUCLEOTIDE SEQUENCE</scope>
    <source>
        <strain evidence="4">Hsosn_3</strain>
        <tissue evidence="4">Leaf</tissue>
    </source>
</reference>
<comment type="caution">
    <text evidence="4">The sequence shown here is derived from an EMBL/GenBank/DDBJ whole genome shotgun (WGS) entry which is preliminary data.</text>
</comment>
<dbReference type="SUPFAM" id="SSF50104">
    <property type="entry name" value="Translation proteins SH3-like domain"/>
    <property type="match status" value="1"/>
</dbReference>
<dbReference type="Proteomes" id="UP001237642">
    <property type="component" value="Unassembled WGS sequence"/>
</dbReference>
<feature type="domain" description="Translation initiation factor 5A-like N-terminal" evidence="3">
    <location>
        <begin position="17"/>
        <end position="48"/>
    </location>
</feature>
<dbReference type="InterPro" id="IPR001884">
    <property type="entry name" value="IF5A-like"/>
</dbReference>
<reference evidence="4" key="2">
    <citation type="submission" date="2023-05" db="EMBL/GenBank/DDBJ databases">
        <authorList>
            <person name="Schelkunov M.I."/>
        </authorList>
    </citation>
    <scope>NUCLEOTIDE SEQUENCE</scope>
    <source>
        <strain evidence="4">Hsosn_3</strain>
        <tissue evidence="4">Leaf</tissue>
    </source>
</reference>
<dbReference type="Pfam" id="PF21485">
    <property type="entry name" value="IF5A-like_N"/>
    <property type="match status" value="1"/>
</dbReference>
<dbReference type="Gene3D" id="2.30.30.30">
    <property type="match status" value="1"/>
</dbReference>
<dbReference type="GO" id="GO:0003746">
    <property type="term" value="F:translation elongation factor activity"/>
    <property type="evidence" value="ECO:0007669"/>
    <property type="project" value="InterPro"/>
</dbReference>
<evidence type="ECO:0000313" key="5">
    <source>
        <dbReference type="Proteomes" id="UP001237642"/>
    </source>
</evidence>
<evidence type="ECO:0000256" key="1">
    <source>
        <dbReference type="ARBA" id="ARBA00045610"/>
    </source>
</evidence>
<keyword evidence="5" id="KW-1185">Reference proteome</keyword>
<dbReference type="InterPro" id="IPR014722">
    <property type="entry name" value="Rib_uL2_dom2"/>
</dbReference>
<dbReference type="AlphaFoldDB" id="A0AAD8N399"/>
<dbReference type="InterPro" id="IPR048670">
    <property type="entry name" value="IF5A-like_N"/>
</dbReference>
<evidence type="ECO:0000259" key="3">
    <source>
        <dbReference type="Pfam" id="PF21485"/>
    </source>
</evidence>
<accession>A0AAD8N399</accession>
<dbReference type="GO" id="GO:0045901">
    <property type="term" value="P:positive regulation of translational elongation"/>
    <property type="evidence" value="ECO:0007669"/>
    <property type="project" value="InterPro"/>
</dbReference>
<dbReference type="GO" id="GO:0003723">
    <property type="term" value="F:RNA binding"/>
    <property type="evidence" value="ECO:0007669"/>
    <property type="project" value="InterPro"/>
</dbReference>
<name>A0AAD8N399_9APIA</name>
<dbReference type="GO" id="GO:0043022">
    <property type="term" value="F:ribosome binding"/>
    <property type="evidence" value="ECO:0007669"/>
    <property type="project" value="InterPro"/>
</dbReference>